<gene>
    <name evidence="4" type="ORF">IE077_001202</name>
</gene>
<accession>A0ABQ7J5M9</accession>
<evidence type="ECO:0000313" key="4">
    <source>
        <dbReference type="EMBL" id="KAF8819311.1"/>
    </source>
</evidence>
<keyword evidence="5" id="KW-1185">Reference proteome</keyword>
<dbReference type="PROSITE" id="PS51025">
    <property type="entry name" value="PWI"/>
    <property type="match status" value="1"/>
</dbReference>
<dbReference type="Pfam" id="PF01480">
    <property type="entry name" value="PWI"/>
    <property type="match status" value="1"/>
</dbReference>
<evidence type="ECO:0000256" key="2">
    <source>
        <dbReference type="SAM" id="Coils"/>
    </source>
</evidence>
<dbReference type="InterPro" id="IPR052225">
    <property type="entry name" value="Ser/Arg_repetitive_matrix"/>
</dbReference>
<comment type="caution">
    <text evidence="4">The sequence shown here is derived from an EMBL/GenBank/DDBJ whole genome shotgun (WGS) entry which is preliminary data.</text>
</comment>
<proteinExistence type="predicted"/>
<dbReference type="SUPFAM" id="SSF101233">
    <property type="entry name" value="PWI domain"/>
    <property type="match status" value="1"/>
</dbReference>
<dbReference type="PANTHER" id="PTHR23148">
    <property type="entry name" value="SERINE/ARGININE REGULATED NUCLEAR MATRIX PROTEIN"/>
    <property type="match status" value="1"/>
</dbReference>
<evidence type="ECO:0000259" key="3">
    <source>
        <dbReference type="PROSITE" id="PS51025"/>
    </source>
</evidence>
<protein>
    <submittedName>
        <fullName evidence="4">PWI domain-containing protein</fullName>
    </submittedName>
</protein>
<keyword evidence="2" id="KW-0175">Coiled coil</keyword>
<dbReference type="SMART" id="SM00311">
    <property type="entry name" value="PWI"/>
    <property type="match status" value="1"/>
</dbReference>
<dbReference type="PANTHER" id="PTHR23148:SF0">
    <property type="entry name" value="SERINE_ARGININE REPETITIVE MATRIX PROTEIN 1"/>
    <property type="match status" value="1"/>
</dbReference>
<keyword evidence="1" id="KW-0507">mRNA processing</keyword>
<dbReference type="InterPro" id="IPR036483">
    <property type="entry name" value="PWI_dom_sf"/>
</dbReference>
<dbReference type="EMBL" id="JADAQX010000829">
    <property type="protein sequence ID" value="KAF8819311.1"/>
    <property type="molecule type" value="Genomic_DNA"/>
</dbReference>
<evidence type="ECO:0000256" key="1">
    <source>
        <dbReference type="ARBA" id="ARBA00022664"/>
    </source>
</evidence>
<name>A0ABQ7J5M9_9APIC</name>
<feature type="domain" description="PWI" evidence="3">
    <location>
        <begin position="29"/>
        <end position="140"/>
    </location>
</feature>
<dbReference type="Proteomes" id="UP000823046">
    <property type="component" value="Unassembled WGS sequence"/>
</dbReference>
<dbReference type="InterPro" id="IPR002483">
    <property type="entry name" value="PWI_dom"/>
</dbReference>
<feature type="coiled-coil region" evidence="2">
    <location>
        <begin position="135"/>
        <end position="168"/>
    </location>
</feature>
<organism evidence="4 5">
    <name type="scientific">Cardiosporidium cionae</name>
    <dbReference type="NCBI Taxonomy" id="476202"/>
    <lineage>
        <taxon>Eukaryota</taxon>
        <taxon>Sar</taxon>
        <taxon>Alveolata</taxon>
        <taxon>Apicomplexa</taxon>
        <taxon>Aconoidasida</taxon>
        <taxon>Nephromycida</taxon>
        <taxon>Cardiosporidium</taxon>
    </lineage>
</organism>
<sequence length="285" mass="32402">MSGGPGFYRGTTHDQTPFFANKEKKMIESKKWPSSFSKKVDISKVSLDVMKPWISKRITELLGVEDEIVIDYCMSQLRPAESAMGELSSGDKDEISPKRLQINLTGFMAKSTGIFVKELWELLLSAQENPNGIPQQFLDEKKEEMQRMKEEQRRLQDEIEKRQEIYRLDNGNLDGPRRSNFSDALIIDTTTEKENDSSVKASKMEEKEDLSDTAAVKLAVEKETKAEISHKGNLLSENLFWERGGGFTCENLPSPVAPSGIISLISTLAMLEPLQWMSRFLYFDM</sequence>
<dbReference type="Gene3D" id="1.20.1390.10">
    <property type="entry name" value="PWI domain"/>
    <property type="match status" value="1"/>
</dbReference>
<reference evidence="4 5" key="1">
    <citation type="journal article" date="2020" name="bioRxiv">
        <title>Metabolic contributions of an alphaproteobacterial endosymbiont in the apicomplexan Cardiosporidium cionae.</title>
        <authorList>
            <person name="Hunter E.S."/>
            <person name="Paight C.J."/>
            <person name="Lane C.E."/>
        </authorList>
    </citation>
    <scope>NUCLEOTIDE SEQUENCE [LARGE SCALE GENOMIC DNA]</scope>
    <source>
        <strain evidence="4">ESH_2018</strain>
    </source>
</reference>
<evidence type="ECO:0000313" key="5">
    <source>
        <dbReference type="Proteomes" id="UP000823046"/>
    </source>
</evidence>